<dbReference type="InterPro" id="IPR018929">
    <property type="entry name" value="DUF2510"/>
</dbReference>
<dbReference type="Pfam" id="PF10708">
    <property type="entry name" value="DUF2510"/>
    <property type="match status" value="1"/>
</dbReference>
<keyword evidence="3 6" id="KW-0812">Transmembrane</keyword>
<keyword evidence="5 6" id="KW-0472">Membrane</keyword>
<dbReference type="InterPro" id="IPR051791">
    <property type="entry name" value="Pra-immunoreactive"/>
</dbReference>
<protein>
    <recommendedName>
        <fullName evidence="11">RDD family protein</fullName>
    </recommendedName>
</protein>
<dbReference type="InterPro" id="IPR010432">
    <property type="entry name" value="RDD"/>
</dbReference>
<evidence type="ECO:0008006" key="11">
    <source>
        <dbReference type="Google" id="ProtNLM"/>
    </source>
</evidence>
<gene>
    <name evidence="9" type="ORF">GCM10009640_18400</name>
</gene>
<feature type="domain" description="DUF2510" evidence="8">
    <location>
        <begin position="12"/>
        <end position="44"/>
    </location>
</feature>
<evidence type="ECO:0000313" key="10">
    <source>
        <dbReference type="Proteomes" id="UP001501266"/>
    </source>
</evidence>
<feature type="transmembrane region" description="Helical" evidence="6">
    <location>
        <begin position="80"/>
        <end position="101"/>
    </location>
</feature>
<keyword evidence="4 6" id="KW-1133">Transmembrane helix</keyword>
<evidence type="ECO:0000259" key="8">
    <source>
        <dbReference type="Pfam" id="PF10708"/>
    </source>
</evidence>
<name>A0ABP4JP17_9MICO</name>
<reference evidence="10" key="1">
    <citation type="journal article" date="2019" name="Int. J. Syst. Evol. Microbiol.">
        <title>The Global Catalogue of Microorganisms (GCM) 10K type strain sequencing project: providing services to taxonomists for standard genome sequencing and annotation.</title>
        <authorList>
            <consortium name="The Broad Institute Genomics Platform"/>
            <consortium name="The Broad Institute Genome Sequencing Center for Infectious Disease"/>
            <person name="Wu L."/>
            <person name="Ma J."/>
        </authorList>
    </citation>
    <scope>NUCLEOTIDE SEQUENCE [LARGE SCALE GENOMIC DNA]</scope>
    <source>
        <strain evidence="10">JCM 12398</strain>
    </source>
</reference>
<sequence>MTTPQPPSSQSPGWYPDPYAATDGVERWWNGIQWLAETRDPAAALAEAPAAPVWAPAQPAPSRASTEPELASWGARVAAYLLDLVPFVVLVILVLGSYGWFDLVGRASEGDEAAFAELEAMSAPGSPGSVASVLIGAIAYFAYSVGFHVRKGATPGKMLVGIRVRMLEEDRHPDLRAAVLRWAVQQGGPQLLSTIAGVGFFAGVFSIVDHVWPLWDPRRQSLHDKVARTIVVRAPRGQRVS</sequence>
<accession>A0ABP4JP17</accession>
<dbReference type="Proteomes" id="UP001501266">
    <property type="component" value="Unassembled WGS sequence"/>
</dbReference>
<feature type="domain" description="RDD" evidence="7">
    <location>
        <begin position="70"/>
        <end position="227"/>
    </location>
</feature>
<comment type="caution">
    <text evidence="9">The sequence shown here is derived from an EMBL/GenBank/DDBJ whole genome shotgun (WGS) entry which is preliminary data.</text>
</comment>
<feature type="transmembrane region" description="Helical" evidence="6">
    <location>
        <begin position="130"/>
        <end position="149"/>
    </location>
</feature>
<evidence type="ECO:0000256" key="5">
    <source>
        <dbReference type="ARBA" id="ARBA00023136"/>
    </source>
</evidence>
<comment type="subcellular location">
    <subcellularLocation>
        <location evidence="1">Cell membrane</location>
        <topology evidence="1">Multi-pass membrane protein</topology>
    </subcellularLocation>
</comment>
<dbReference type="Pfam" id="PF06271">
    <property type="entry name" value="RDD"/>
    <property type="match status" value="1"/>
</dbReference>
<dbReference type="PANTHER" id="PTHR36115">
    <property type="entry name" value="PROLINE-RICH ANTIGEN HOMOLOG-RELATED"/>
    <property type="match status" value="1"/>
</dbReference>
<evidence type="ECO:0000256" key="2">
    <source>
        <dbReference type="ARBA" id="ARBA00022475"/>
    </source>
</evidence>
<evidence type="ECO:0000259" key="7">
    <source>
        <dbReference type="Pfam" id="PF06271"/>
    </source>
</evidence>
<proteinExistence type="predicted"/>
<dbReference type="PANTHER" id="PTHR36115:SF4">
    <property type="entry name" value="MEMBRANE PROTEIN"/>
    <property type="match status" value="1"/>
</dbReference>
<dbReference type="EMBL" id="BAAAKK010000005">
    <property type="protein sequence ID" value="GAA1423714.1"/>
    <property type="molecule type" value="Genomic_DNA"/>
</dbReference>
<evidence type="ECO:0000313" key="9">
    <source>
        <dbReference type="EMBL" id="GAA1423714.1"/>
    </source>
</evidence>
<feature type="transmembrane region" description="Helical" evidence="6">
    <location>
        <begin position="191"/>
        <end position="212"/>
    </location>
</feature>
<dbReference type="RefSeq" id="WP_343919673.1">
    <property type="nucleotide sequence ID" value="NZ_BAAAKK010000005.1"/>
</dbReference>
<organism evidence="9 10">
    <name type="scientific">Agrococcus citreus</name>
    <dbReference type="NCBI Taxonomy" id="84643"/>
    <lineage>
        <taxon>Bacteria</taxon>
        <taxon>Bacillati</taxon>
        <taxon>Actinomycetota</taxon>
        <taxon>Actinomycetes</taxon>
        <taxon>Micrococcales</taxon>
        <taxon>Microbacteriaceae</taxon>
        <taxon>Agrococcus</taxon>
    </lineage>
</organism>
<evidence type="ECO:0000256" key="3">
    <source>
        <dbReference type="ARBA" id="ARBA00022692"/>
    </source>
</evidence>
<evidence type="ECO:0000256" key="1">
    <source>
        <dbReference type="ARBA" id="ARBA00004651"/>
    </source>
</evidence>
<evidence type="ECO:0000256" key="6">
    <source>
        <dbReference type="SAM" id="Phobius"/>
    </source>
</evidence>
<keyword evidence="10" id="KW-1185">Reference proteome</keyword>
<keyword evidence="2" id="KW-1003">Cell membrane</keyword>
<evidence type="ECO:0000256" key="4">
    <source>
        <dbReference type="ARBA" id="ARBA00022989"/>
    </source>
</evidence>